<dbReference type="PROSITE" id="PS51318">
    <property type="entry name" value="TAT"/>
    <property type="match status" value="1"/>
</dbReference>
<dbReference type="GO" id="GO:0045437">
    <property type="term" value="F:uridine nucleosidase activity"/>
    <property type="evidence" value="ECO:0007669"/>
    <property type="project" value="UniProtKB-ARBA"/>
</dbReference>
<dbReference type="Proteomes" id="UP000220629">
    <property type="component" value="Unassembled WGS sequence"/>
</dbReference>
<dbReference type="PROSITE" id="PS01247">
    <property type="entry name" value="IUNH"/>
    <property type="match status" value="1"/>
</dbReference>
<evidence type="ECO:0000313" key="6">
    <source>
        <dbReference type="Proteomes" id="UP000220629"/>
    </source>
</evidence>
<dbReference type="InterPro" id="IPR019546">
    <property type="entry name" value="TAT_signal_bac_arc"/>
</dbReference>
<name>A0A2A7SFS3_BURGA</name>
<dbReference type="Pfam" id="PF01156">
    <property type="entry name" value="IU_nuc_hydro"/>
    <property type="match status" value="1"/>
</dbReference>
<dbReference type="CDD" id="cd02651">
    <property type="entry name" value="nuc_hydro_IU_UC_XIUA"/>
    <property type="match status" value="1"/>
</dbReference>
<feature type="chain" id="PRO_5012314994" evidence="3">
    <location>
        <begin position="18"/>
        <end position="344"/>
    </location>
</feature>
<dbReference type="InterPro" id="IPR036452">
    <property type="entry name" value="Ribo_hydro-like"/>
</dbReference>
<gene>
    <name evidence="5" type="ORF">CRM94_10385</name>
</gene>
<sequence>MSNTSRRSFLKTGTALAAGTLLPLAGFAAGERRSVIIDCDPGQDDAIAILFALGASDRLDVRALTAVAGNVPLELTERNARIIRDWAGRTRTLPVYAGCPRPLMRELITAANVHGKTGLEGVELPEPQAPVAQQHAVQYLVETLRAAPRQSVTICALGPLTNLATALTEAPEIRDALREIVLMGGAFFERGNITPAAEFNVYVDPEAARIVLASGVPIVVLPRDVAVKAPITPARIEPFRALGNRCGKVVADIMAAEVAYQNKRRGVESAPMYDPSATGYLVDPSLFKGKLVNVEVETTGQWTLGETVVDWSGHSGRKPNATWITEVDADRFYATLREKIATLP</sequence>
<evidence type="ECO:0000259" key="4">
    <source>
        <dbReference type="Pfam" id="PF01156"/>
    </source>
</evidence>
<keyword evidence="1 5" id="KW-0378">Hydrolase</keyword>
<reference evidence="6" key="1">
    <citation type="submission" date="2017-09" db="EMBL/GenBank/DDBJ databases">
        <title>FDA dAtabase for Regulatory Grade micrObial Sequences (FDA-ARGOS): Supporting development and validation of Infectious Disease Dx tests.</title>
        <authorList>
            <person name="Minogue T."/>
            <person name="Wolcott M."/>
            <person name="Wasieloski L."/>
            <person name="Aguilar W."/>
            <person name="Moore D."/>
            <person name="Tallon L."/>
            <person name="Sadzewicz L."/>
            <person name="Ott S."/>
            <person name="Zhao X."/>
            <person name="Nagaraj S."/>
            <person name="Vavikolanu K."/>
            <person name="Aluvathingal J."/>
            <person name="Nadendla S."/>
            <person name="Sichtig H."/>
        </authorList>
    </citation>
    <scope>NUCLEOTIDE SEQUENCE [LARGE SCALE GENOMIC DNA]</scope>
    <source>
        <strain evidence="6">FDAARGOS_390</strain>
    </source>
</reference>
<dbReference type="InterPro" id="IPR001910">
    <property type="entry name" value="Inosine/uridine_hydrolase_dom"/>
</dbReference>
<dbReference type="PANTHER" id="PTHR12304">
    <property type="entry name" value="INOSINE-URIDINE PREFERRING NUCLEOSIDE HYDROLASE"/>
    <property type="match status" value="1"/>
</dbReference>
<feature type="domain" description="Inosine/uridine-preferring nucleoside hydrolase" evidence="4">
    <location>
        <begin position="35"/>
        <end position="333"/>
    </location>
</feature>
<dbReference type="InterPro" id="IPR015910">
    <property type="entry name" value="I/U_nuclsd_hydro_CS"/>
</dbReference>
<protein>
    <submittedName>
        <fullName evidence="5">Nucleoside hydrolase</fullName>
    </submittedName>
</protein>
<dbReference type="GO" id="GO:0005829">
    <property type="term" value="C:cytosol"/>
    <property type="evidence" value="ECO:0007669"/>
    <property type="project" value="TreeGrafter"/>
</dbReference>
<dbReference type="PANTHER" id="PTHR12304:SF4">
    <property type="entry name" value="URIDINE NUCLEOSIDASE"/>
    <property type="match status" value="1"/>
</dbReference>
<evidence type="ECO:0000313" key="5">
    <source>
        <dbReference type="EMBL" id="PEH42524.1"/>
    </source>
</evidence>
<evidence type="ECO:0000256" key="3">
    <source>
        <dbReference type="SAM" id="SignalP"/>
    </source>
</evidence>
<dbReference type="GO" id="GO:0008477">
    <property type="term" value="F:purine nucleosidase activity"/>
    <property type="evidence" value="ECO:0007669"/>
    <property type="project" value="TreeGrafter"/>
</dbReference>
<dbReference type="InterPro" id="IPR023186">
    <property type="entry name" value="IUNH"/>
</dbReference>
<dbReference type="AlphaFoldDB" id="A0A2A7SFS3"/>
<dbReference type="Gene3D" id="3.90.245.10">
    <property type="entry name" value="Ribonucleoside hydrolase-like"/>
    <property type="match status" value="1"/>
</dbReference>
<comment type="caution">
    <text evidence="5">The sequence shown here is derived from an EMBL/GenBank/DDBJ whole genome shotgun (WGS) entry which is preliminary data.</text>
</comment>
<evidence type="ECO:0000256" key="2">
    <source>
        <dbReference type="ARBA" id="ARBA00023295"/>
    </source>
</evidence>
<dbReference type="EMBL" id="PDDY01000001">
    <property type="protein sequence ID" value="PEH42524.1"/>
    <property type="molecule type" value="Genomic_DNA"/>
</dbReference>
<dbReference type="InterPro" id="IPR006311">
    <property type="entry name" value="TAT_signal"/>
</dbReference>
<dbReference type="RefSeq" id="WP_098152333.1">
    <property type="nucleotide sequence ID" value="NZ_CADETB010000026.1"/>
</dbReference>
<proteinExistence type="predicted"/>
<feature type="signal peptide" evidence="3">
    <location>
        <begin position="1"/>
        <end position="17"/>
    </location>
</feature>
<dbReference type="GO" id="GO:0006152">
    <property type="term" value="P:purine nucleoside catabolic process"/>
    <property type="evidence" value="ECO:0007669"/>
    <property type="project" value="TreeGrafter"/>
</dbReference>
<keyword evidence="3" id="KW-0732">Signal</keyword>
<dbReference type="SUPFAM" id="SSF53590">
    <property type="entry name" value="Nucleoside hydrolase"/>
    <property type="match status" value="1"/>
</dbReference>
<organism evidence="5 6">
    <name type="scientific">Burkholderia gladioli</name>
    <name type="common">Pseudomonas marginata</name>
    <name type="synonym">Phytomonas marginata</name>
    <dbReference type="NCBI Taxonomy" id="28095"/>
    <lineage>
        <taxon>Bacteria</taxon>
        <taxon>Pseudomonadati</taxon>
        <taxon>Pseudomonadota</taxon>
        <taxon>Betaproteobacteria</taxon>
        <taxon>Burkholderiales</taxon>
        <taxon>Burkholderiaceae</taxon>
        <taxon>Burkholderia</taxon>
    </lineage>
</organism>
<evidence type="ECO:0000256" key="1">
    <source>
        <dbReference type="ARBA" id="ARBA00022801"/>
    </source>
</evidence>
<dbReference type="Pfam" id="PF10518">
    <property type="entry name" value="TAT_signal"/>
    <property type="match status" value="1"/>
</dbReference>
<keyword evidence="2" id="KW-0326">Glycosidase</keyword>
<accession>A0A2A7SFS3</accession>